<feature type="non-terminal residue" evidence="1">
    <location>
        <position position="64"/>
    </location>
</feature>
<evidence type="ECO:0000313" key="1">
    <source>
        <dbReference type="EMBL" id="MCI26896.1"/>
    </source>
</evidence>
<proteinExistence type="predicted"/>
<dbReference type="AlphaFoldDB" id="A0A392QTP0"/>
<evidence type="ECO:0000313" key="2">
    <source>
        <dbReference type="Proteomes" id="UP000265520"/>
    </source>
</evidence>
<accession>A0A392QTP0</accession>
<comment type="caution">
    <text evidence="1">The sequence shown here is derived from an EMBL/GenBank/DDBJ whole genome shotgun (WGS) entry which is preliminary data.</text>
</comment>
<organism evidence="1 2">
    <name type="scientific">Trifolium medium</name>
    <dbReference type="NCBI Taxonomy" id="97028"/>
    <lineage>
        <taxon>Eukaryota</taxon>
        <taxon>Viridiplantae</taxon>
        <taxon>Streptophyta</taxon>
        <taxon>Embryophyta</taxon>
        <taxon>Tracheophyta</taxon>
        <taxon>Spermatophyta</taxon>
        <taxon>Magnoliopsida</taxon>
        <taxon>eudicotyledons</taxon>
        <taxon>Gunneridae</taxon>
        <taxon>Pentapetalae</taxon>
        <taxon>rosids</taxon>
        <taxon>fabids</taxon>
        <taxon>Fabales</taxon>
        <taxon>Fabaceae</taxon>
        <taxon>Papilionoideae</taxon>
        <taxon>50 kb inversion clade</taxon>
        <taxon>NPAAA clade</taxon>
        <taxon>Hologalegina</taxon>
        <taxon>IRL clade</taxon>
        <taxon>Trifolieae</taxon>
        <taxon>Trifolium</taxon>
    </lineage>
</organism>
<reference evidence="1 2" key="1">
    <citation type="journal article" date="2018" name="Front. Plant Sci.">
        <title>Red Clover (Trifolium pratense) and Zigzag Clover (T. medium) - A Picture of Genomic Similarities and Differences.</title>
        <authorList>
            <person name="Dluhosova J."/>
            <person name="Istvanek J."/>
            <person name="Nedelnik J."/>
            <person name="Repkova J."/>
        </authorList>
    </citation>
    <scope>NUCLEOTIDE SEQUENCE [LARGE SCALE GENOMIC DNA]</scope>
    <source>
        <strain evidence="2">cv. 10/8</strain>
        <tissue evidence="1">Leaf</tissue>
    </source>
</reference>
<sequence length="64" mass="6825">MAARSCKMLLSPGGLPALDFSAASSLQKLSLVYPDAVTWNQLNTYLSPAASLALFRRQFGHGLA</sequence>
<name>A0A392QTP0_9FABA</name>
<protein>
    <submittedName>
        <fullName evidence="1">Uncharacterized protein</fullName>
    </submittedName>
</protein>
<dbReference type="EMBL" id="LXQA010156019">
    <property type="protein sequence ID" value="MCI26896.1"/>
    <property type="molecule type" value="Genomic_DNA"/>
</dbReference>
<dbReference type="Proteomes" id="UP000265520">
    <property type="component" value="Unassembled WGS sequence"/>
</dbReference>
<keyword evidence="2" id="KW-1185">Reference proteome</keyword>